<evidence type="ECO:0000313" key="3">
    <source>
        <dbReference type="Proteomes" id="UP000236178"/>
    </source>
</evidence>
<reference evidence="2 3" key="1">
    <citation type="submission" date="2017-12" db="EMBL/GenBank/DDBJ databases">
        <title>Streptomyces populusis sp. nov., a novel endophytic actinobacterium isolated from stems of Populus adenopoda Maxim.</title>
        <authorList>
            <person name="Wang Z."/>
        </authorList>
    </citation>
    <scope>NUCLEOTIDE SEQUENCE [LARGE SCALE GENOMIC DNA]</scope>
    <source>
        <strain evidence="2 3">A249</strain>
    </source>
</reference>
<proteinExistence type="predicted"/>
<dbReference type="EMBL" id="PJOS01000001">
    <property type="protein sequence ID" value="PKT74885.1"/>
    <property type="molecule type" value="Genomic_DNA"/>
</dbReference>
<sequence>MRSKRFRRAAACRSRVRRDGGGAGGLQLEQEGEQLLAERVLDEGGRDVETARVRPGERGCPGRGRRRDHFGHGKVMKSGRALWHRPVPGRPAVYAGRSVVEGVASSARLEEATPARKLLQLMDGTPPFPEL</sequence>
<comment type="caution">
    <text evidence="2">The sequence shown here is derived from an EMBL/GenBank/DDBJ whole genome shotgun (WGS) entry which is preliminary data.</text>
</comment>
<dbReference type="OrthoDB" id="292843at2"/>
<evidence type="ECO:0000256" key="1">
    <source>
        <dbReference type="SAM" id="MobiDB-lite"/>
    </source>
</evidence>
<evidence type="ECO:0000313" key="2">
    <source>
        <dbReference type="EMBL" id="PKT74885.1"/>
    </source>
</evidence>
<organism evidence="2 3">
    <name type="scientific">Streptomyces populi</name>
    <dbReference type="NCBI Taxonomy" id="2058924"/>
    <lineage>
        <taxon>Bacteria</taxon>
        <taxon>Bacillati</taxon>
        <taxon>Actinomycetota</taxon>
        <taxon>Actinomycetes</taxon>
        <taxon>Kitasatosporales</taxon>
        <taxon>Streptomycetaceae</taxon>
        <taxon>Streptomyces</taxon>
    </lineage>
</organism>
<dbReference type="Proteomes" id="UP000236178">
    <property type="component" value="Unassembled WGS sequence"/>
</dbReference>
<protein>
    <submittedName>
        <fullName evidence="2">Uncharacterized protein</fullName>
    </submittedName>
</protein>
<feature type="region of interest" description="Disordered" evidence="1">
    <location>
        <begin position="1"/>
        <end position="30"/>
    </location>
</feature>
<feature type="compositionally biased region" description="Basic residues" evidence="1">
    <location>
        <begin position="63"/>
        <end position="74"/>
    </location>
</feature>
<dbReference type="RefSeq" id="WP_103547195.1">
    <property type="nucleotide sequence ID" value="NZ_JBHJSK010000002.1"/>
</dbReference>
<gene>
    <name evidence="2" type="ORF">CW362_00355</name>
</gene>
<feature type="region of interest" description="Disordered" evidence="1">
    <location>
        <begin position="52"/>
        <end position="74"/>
    </location>
</feature>
<accession>A0A2I0SYC2</accession>
<feature type="compositionally biased region" description="Basic residues" evidence="1">
    <location>
        <begin position="1"/>
        <end position="16"/>
    </location>
</feature>
<name>A0A2I0SYC2_9ACTN</name>
<dbReference type="AlphaFoldDB" id="A0A2I0SYC2"/>
<keyword evidence="3" id="KW-1185">Reference proteome</keyword>